<dbReference type="Proteomes" id="UP000821853">
    <property type="component" value="Chromosome 10"/>
</dbReference>
<keyword evidence="3" id="KW-1185">Reference proteome</keyword>
<feature type="region of interest" description="Disordered" evidence="1">
    <location>
        <begin position="1"/>
        <end position="23"/>
    </location>
</feature>
<sequence length="63" mass="7128">MATNVHFEHVSGQRTASRQTSRNENVIGQKRALVMTGRRVTVLEFSNEIAVSIEWVITILTED</sequence>
<gene>
    <name evidence="2" type="ORF">HPB48_005055</name>
</gene>
<protein>
    <submittedName>
        <fullName evidence="2">Uncharacterized protein</fullName>
    </submittedName>
</protein>
<dbReference type="EMBL" id="JABSTR010000002">
    <property type="protein sequence ID" value="KAH9363804.1"/>
    <property type="molecule type" value="Genomic_DNA"/>
</dbReference>
<evidence type="ECO:0000256" key="1">
    <source>
        <dbReference type="SAM" id="MobiDB-lite"/>
    </source>
</evidence>
<evidence type="ECO:0000313" key="2">
    <source>
        <dbReference type="EMBL" id="KAH9363804.1"/>
    </source>
</evidence>
<reference evidence="2 3" key="1">
    <citation type="journal article" date="2020" name="Cell">
        <title>Large-Scale Comparative Analyses of Tick Genomes Elucidate Their Genetic Diversity and Vector Capacities.</title>
        <authorList>
            <consortium name="Tick Genome and Microbiome Consortium (TIGMIC)"/>
            <person name="Jia N."/>
            <person name="Wang J."/>
            <person name="Shi W."/>
            <person name="Du L."/>
            <person name="Sun Y."/>
            <person name="Zhan W."/>
            <person name="Jiang J.F."/>
            <person name="Wang Q."/>
            <person name="Zhang B."/>
            <person name="Ji P."/>
            <person name="Bell-Sakyi L."/>
            <person name="Cui X.M."/>
            <person name="Yuan T.T."/>
            <person name="Jiang B.G."/>
            <person name="Yang W.F."/>
            <person name="Lam T.T."/>
            <person name="Chang Q.C."/>
            <person name="Ding S.J."/>
            <person name="Wang X.J."/>
            <person name="Zhu J.G."/>
            <person name="Ruan X.D."/>
            <person name="Zhao L."/>
            <person name="Wei J.T."/>
            <person name="Ye R.Z."/>
            <person name="Que T.C."/>
            <person name="Du C.H."/>
            <person name="Zhou Y.H."/>
            <person name="Cheng J.X."/>
            <person name="Dai P.F."/>
            <person name="Guo W.B."/>
            <person name="Han X.H."/>
            <person name="Huang E.J."/>
            <person name="Li L.F."/>
            <person name="Wei W."/>
            <person name="Gao Y.C."/>
            <person name="Liu J.Z."/>
            <person name="Shao H.Z."/>
            <person name="Wang X."/>
            <person name="Wang C.C."/>
            <person name="Yang T.C."/>
            <person name="Huo Q.B."/>
            <person name="Li W."/>
            <person name="Chen H.Y."/>
            <person name="Chen S.E."/>
            <person name="Zhou L.G."/>
            <person name="Ni X.B."/>
            <person name="Tian J.H."/>
            <person name="Sheng Y."/>
            <person name="Liu T."/>
            <person name="Pan Y.S."/>
            <person name="Xia L.Y."/>
            <person name="Li J."/>
            <person name="Zhao F."/>
            <person name="Cao W.C."/>
        </authorList>
    </citation>
    <scope>NUCLEOTIDE SEQUENCE [LARGE SCALE GENOMIC DNA]</scope>
    <source>
        <strain evidence="2">HaeL-2018</strain>
    </source>
</reference>
<dbReference type="AlphaFoldDB" id="A0A9J6FP71"/>
<accession>A0A9J6FP71</accession>
<organism evidence="2 3">
    <name type="scientific">Haemaphysalis longicornis</name>
    <name type="common">Bush tick</name>
    <dbReference type="NCBI Taxonomy" id="44386"/>
    <lineage>
        <taxon>Eukaryota</taxon>
        <taxon>Metazoa</taxon>
        <taxon>Ecdysozoa</taxon>
        <taxon>Arthropoda</taxon>
        <taxon>Chelicerata</taxon>
        <taxon>Arachnida</taxon>
        <taxon>Acari</taxon>
        <taxon>Parasitiformes</taxon>
        <taxon>Ixodida</taxon>
        <taxon>Ixodoidea</taxon>
        <taxon>Ixodidae</taxon>
        <taxon>Haemaphysalinae</taxon>
        <taxon>Haemaphysalis</taxon>
    </lineage>
</organism>
<dbReference type="VEuPathDB" id="VectorBase:HLOH_047321"/>
<feature type="compositionally biased region" description="Polar residues" evidence="1">
    <location>
        <begin position="12"/>
        <end position="23"/>
    </location>
</feature>
<feature type="compositionally biased region" description="Basic and acidic residues" evidence="1">
    <location>
        <begin position="1"/>
        <end position="11"/>
    </location>
</feature>
<evidence type="ECO:0000313" key="3">
    <source>
        <dbReference type="Proteomes" id="UP000821853"/>
    </source>
</evidence>
<comment type="caution">
    <text evidence="2">The sequence shown here is derived from an EMBL/GenBank/DDBJ whole genome shotgun (WGS) entry which is preliminary data.</text>
</comment>
<proteinExistence type="predicted"/>
<name>A0A9J6FP71_HAELO</name>